<protein>
    <submittedName>
        <fullName evidence="2">Uncharacterized protein</fullName>
    </submittedName>
</protein>
<keyword evidence="1" id="KW-0472">Membrane</keyword>
<dbReference type="EMBL" id="WFLN01000004">
    <property type="protein sequence ID" value="KAB8033222.1"/>
    <property type="molecule type" value="Genomic_DNA"/>
</dbReference>
<feature type="transmembrane region" description="Helical" evidence="1">
    <location>
        <begin position="12"/>
        <end position="32"/>
    </location>
</feature>
<organism evidence="2 3">
    <name type="scientific">Fluviispira multicolorata</name>
    <dbReference type="NCBI Taxonomy" id="2654512"/>
    <lineage>
        <taxon>Bacteria</taxon>
        <taxon>Pseudomonadati</taxon>
        <taxon>Bdellovibrionota</taxon>
        <taxon>Oligoflexia</taxon>
        <taxon>Silvanigrellales</taxon>
        <taxon>Silvanigrellaceae</taxon>
        <taxon>Fluviispira</taxon>
    </lineage>
</organism>
<keyword evidence="1" id="KW-1133">Transmembrane helix</keyword>
<evidence type="ECO:0000313" key="3">
    <source>
        <dbReference type="Proteomes" id="UP000442694"/>
    </source>
</evidence>
<comment type="caution">
    <text evidence="2">The sequence shown here is derived from an EMBL/GenBank/DDBJ whole genome shotgun (WGS) entry which is preliminary data.</text>
</comment>
<keyword evidence="3" id="KW-1185">Reference proteome</keyword>
<name>A0A833JH01_9BACT</name>
<dbReference type="AlphaFoldDB" id="A0A833JH01"/>
<keyword evidence="1" id="KW-0812">Transmembrane</keyword>
<accession>A0A833JH01</accession>
<sequence length="332" mass="37046">MNIFSSKGQSLLECVMVVPLFFILLGSIIVVFQQQSRSFQDENTHFILSLSEGHFELEERQLAHWANNKDDKNLLLEMIADNSLNSSRFFTESVDLQEGVFIENQPVREVSAQILSEGCSFNAIYNIMAQQGGEFNLKTCAQESGYQRVLSPIPDKLGSIEQNKIGFSLFYPYADFSWFKRNQEVVRSVHGFLVSSQGLEFNKNIASLFNSREGAFNVNCFLEPFRPQCRLQSVGNKFSRAAKDSANLQISACFFESSLKCTGSTVAMPVCLAANGASLIASIAAKQPSPLCPALNRSIKSGQWSVQKAISAYSLIINDQEIAFRKHFLIIN</sequence>
<gene>
    <name evidence="2" type="ORF">GCL57_00565</name>
</gene>
<dbReference type="Proteomes" id="UP000442694">
    <property type="component" value="Unassembled WGS sequence"/>
</dbReference>
<proteinExistence type="predicted"/>
<dbReference type="RefSeq" id="WP_152211310.1">
    <property type="nucleotide sequence ID" value="NZ_WFLN01000004.1"/>
</dbReference>
<reference evidence="2 3" key="1">
    <citation type="submission" date="2019-10" db="EMBL/GenBank/DDBJ databases">
        <title>New genus of Silvanigrellaceae.</title>
        <authorList>
            <person name="Pitt A."/>
            <person name="Hahn M.W."/>
        </authorList>
    </citation>
    <scope>NUCLEOTIDE SEQUENCE [LARGE SCALE GENOMIC DNA]</scope>
    <source>
        <strain evidence="2 3">33A1-SZDP</strain>
    </source>
</reference>
<evidence type="ECO:0000256" key="1">
    <source>
        <dbReference type="SAM" id="Phobius"/>
    </source>
</evidence>
<evidence type="ECO:0000313" key="2">
    <source>
        <dbReference type="EMBL" id="KAB8033222.1"/>
    </source>
</evidence>